<dbReference type="PANTHER" id="PTHR32026:SF10">
    <property type="entry name" value="METHYLTRANSFERASE-LIKE PROTEIN 24-RELATED"/>
    <property type="match status" value="1"/>
</dbReference>
<proteinExistence type="predicted"/>
<name>A0A819KL13_9BILA</name>
<organism evidence="2 3">
    <name type="scientific">Adineta steineri</name>
    <dbReference type="NCBI Taxonomy" id="433720"/>
    <lineage>
        <taxon>Eukaryota</taxon>
        <taxon>Metazoa</taxon>
        <taxon>Spiralia</taxon>
        <taxon>Gnathifera</taxon>
        <taxon>Rotifera</taxon>
        <taxon>Eurotatoria</taxon>
        <taxon>Bdelloidea</taxon>
        <taxon>Adinetida</taxon>
        <taxon>Adinetidae</taxon>
        <taxon>Adineta</taxon>
    </lineage>
</organism>
<reference evidence="2" key="1">
    <citation type="submission" date="2021-02" db="EMBL/GenBank/DDBJ databases">
        <authorList>
            <person name="Nowell W R."/>
        </authorList>
    </citation>
    <scope>NUCLEOTIDE SEQUENCE</scope>
</reference>
<dbReference type="AlphaFoldDB" id="A0A819KL13"/>
<dbReference type="InterPro" id="IPR026913">
    <property type="entry name" value="METTL24"/>
</dbReference>
<dbReference type="Pfam" id="PF13383">
    <property type="entry name" value="Methyltransf_22"/>
    <property type="match status" value="1"/>
</dbReference>
<dbReference type="EMBL" id="CAJOAY010002422">
    <property type="protein sequence ID" value="CAF3951191.1"/>
    <property type="molecule type" value="Genomic_DNA"/>
</dbReference>
<comment type="caution">
    <text evidence="2">The sequence shown here is derived from an EMBL/GenBank/DDBJ whole genome shotgun (WGS) entry which is preliminary data.</text>
</comment>
<dbReference type="PANTHER" id="PTHR32026">
    <property type="entry name" value="METHYLTRANSFERASE-LIKE PROTEIN 24"/>
    <property type="match status" value="1"/>
</dbReference>
<sequence length="269" mass="31665">TRSGYAKWQRCLELIEEAERQDGIKYEFIVRTRPDLYFAKAMPSPKKLPRDKILINPYYECLNYGISDLFAILPRALADPYMRVAVSMLESDGWFCEQDSDWKRRKMLDHIFERGIKSELPNTEIHTFDKDIFQCPESVCVFHQASLGNRTTNSSKSLQTIINELGHQKREIHILKVDIEGSEFDLFEELFNSKTKNQPDSVYIRQILFEIHLESGQHEEPSERTHRLFELFRANNYAIFHKEVNLNDAQNVFEFALLRLNPAFFSSIF</sequence>
<gene>
    <name evidence="2" type="ORF">OKA104_LOCUS26966</name>
</gene>
<protein>
    <recommendedName>
        <fullName evidence="1">Methyltransferase domain-containing protein</fullName>
    </recommendedName>
</protein>
<feature type="domain" description="Methyltransferase" evidence="1">
    <location>
        <begin position="110"/>
        <end position="257"/>
    </location>
</feature>
<evidence type="ECO:0000313" key="3">
    <source>
        <dbReference type="Proteomes" id="UP000663881"/>
    </source>
</evidence>
<evidence type="ECO:0000313" key="2">
    <source>
        <dbReference type="EMBL" id="CAF3951191.1"/>
    </source>
</evidence>
<dbReference type="Proteomes" id="UP000663881">
    <property type="component" value="Unassembled WGS sequence"/>
</dbReference>
<feature type="non-terminal residue" evidence="2">
    <location>
        <position position="1"/>
    </location>
</feature>
<evidence type="ECO:0000259" key="1">
    <source>
        <dbReference type="Pfam" id="PF13383"/>
    </source>
</evidence>
<dbReference type="InterPro" id="IPR025714">
    <property type="entry name" value="Methyltranfer_dom"/>
</dbReference>
<accession>A0A819KL13</accession>